<dbReference type="InterPro" id="IPR050422">
    <property type="entry name" value="X-Pro_aminopeptidase_P"/>
</dbReference>
<keyword evidence="2" id="KW-0479">Metal-binding</keyword>
<evidence type="ECO:0000256" key="1">
    <source>
        <dbReference type="ARBA" id="ARBA00008766"/>
    </source>
</evidence>
<evidence type="ECO:0000256" key="3">
    <source>
        <dbReference type="ARBA" id="ARBA00022801"/>
    </source>
</evidence>
<dbReference type="GO" id="GO:0046872">
    <property type="term" value="F:metal ion binding"/>
    <property type="evidence" value="ECO:0007669"/>
    <property type="project" value="UniProtKB-KW"/>
</dbReference>
<organism evidence="7 8">
    <name type="scientific">Novispirillum itersonii</name>
    <name type="common">Aquaspirillum itersonii</name>
    <dbReference type="NCBI Taxonomy" id="189"/>
    <lineage>
        <taxon>Bacteria</taxon>
        <taxon>Pseudomonadati</taxon>
        <taxon>Pseudomonadota</taxon>
        <taxon>Alphaproteobacteria</taxon>
        <taxon>Rhodospirillales</taxon>
        <taxon>Novispirillaceae</taxon>
        <taxon>Novispirillum</taxon>
    </lineage>
</organism>
<dbReference type="CDD" id="cd01085">
    <property type="entry name" value="APP"/>
    <property type="match status" value="1"/>
</dbReference>
<name>A0A7W9ZHH9_NOVIT</name>
<dbReference type="InterPro" id="IPR036005">
    <property type="entry name" value="Creatinase/aminopeptidase-like"/>
</dbReference>
<dbReference type="Gene3D" id="3.90.230.10">
    <property type="entry name" value="Creatinase/methionine aminopeptidase superfamily"/>
    <property type="match status" value="1"/>
</dbReference>
<dbReference type="InterPro" id="IPR029149">
    <property type="entry name" value="Creatin/AminoP/Spt16_N"/>
</dbReference>
<dbReference type="PANTHER" id="PTHR43763">
    <property type="entry name" value="XAA-PRO AMINOPEPTIDASE 1"/>
    <property type="match status" value="1"/>
</dbReference>
<keyword evidence="7" id="KW-0645">Protease</keyword>
<dbReference type="InterPro" id="IPR032416">
    <property type="entry name" value="Peptidase_M24_C"/>
</dbReference>
<evidence type="ECO:0000256" key="2">
    <source>
        <dbReference type="ARBA" id="ARBA00022723"/>
    </source>
</evidence>
<dbReference type="Pfam" id="PF16188">
    <property type="entry name" value="Peptidase_M24_C"/>
    <property type="match status" value="1"/>
</dbReference>
<comment type="similarity">
    <text evidence="1">Belongs to the peptidase M24B family.</text>
</comment>
<dbReference type="AlphaFoldDB" id="A0A7W9ZHH9"/>
<reference evidence="7 8" key="1">
    <citation type="submission" date="2020-08" db="EMBL/GenBank/DDBJ databases">
        <title>Genomic Encyclopedia of Type Strains, Phase IV (KMG-IV): sequencing the most valuable type-strain genomes for metagenomic binning, comparative biology and taxonomic classification.</title>
        <authorList>
            <person name="Goeker M."/>
        </authorList>
    </citation>
    <scope>NUCLEOTIDE SEQUENCE [LARGE SCALE GENOMIC DNA]</scope>
    <source>
        <strain evidence="7 8">DSM 11590</strain>
    </source>
</reference>
<gene>
    <name evidence="7" type="ORF">FHS48_003007</name>
</gene>
<evidence type="ECO:0000313" key="8">
    <source>
        <dbReference type="Proteomes" id="UP000544872"/>
    </source>
</evidence>
<dbReference type="InterPro" id="IPR000994">
    <property type="entry name" value="Pept_M24"/>
</dbReference>
<evidence type="ECO:0000259" key="4">
    <source>
        <dbReference type="Pfam" id="PF00557"/>
    </source>
</evidence>
<feature type="domain" description="Peptidase M24" evidence="4">
    <location>
        <begin position="317"/>
        <end position="530"/>
    </location>
</feature>
<dbReference type="Proteomes" id="UP000544872">
    <property type="component" value="Unassembled WGS sequence"/>
</dbReference>
<dbReference type="EMBL" id="JACIIX010000012">
    <property type="protein sequence ID" value="MBB6211566.1"/>
    <property type="molecule type" value="Genomic_DNA"/>
</dbReference>
<keyword evidence="3 7" id="KW-0378">Hydrolase</keyword>
<evidence type="ECO:0000313" key="7">
    <source>
        <dbReference type="EMBL" id="MBB6211566.1"/>
    </source>
</evidence>
<dbReference type="SUPFAM" id="SSF53092">
    <property type="entry name" value="Creatinase/prolidase N-terminal domain"/>
    <property type="match status" value="1"/>
</dbReference>
<dbReference type="Pfam" id="PF00557">
    <property type="entry name" value="Peptidase_M24"/>
    <property type="match status" value="1"/>
</dbReference>
<dbReference type="SUPFAM" id="SSF55920">
    <property type="entry name" value="Creatinase/aminopeptidase"/>
    <property type="match status" value="1"/>
</dbReference>
<accession>A0A7W9ZHH9</accession>
<dbReference type="InterPro" id="IPR000587">
    <property type="entry name" value="Creatinase_N"/>
</dbReference>
<proteinExistence type="inferred from homology"/>
<evidence type="ECO:0000259" key="5">
    <source>
        <dbReference type="Pfam" id="PF01321"/>
    </source>
</evidence>
<dbReference type="Gene3D" id="3.40.350.10">
    <property type="entry name" value="Creatinase/prolidase N-terminal domain"/>
    <property type="match status" value="2"/>
</dbReference>
<sequence>MDSRAQAERLTALRDELARRGLDAFLVPRSDQHQGEYVPPEDERLAWLTGFTGSAGIAVVTTHRAAIFTDGRYTIQVRQQTDGTLYEYRHLIDQPPERWLAEVLEATGTGSVVGFDPWLHTLDGVARLRGAVEAAGATLVAVGSSPLDAVWTDRPQPQTNPAEVQPFDYTGETVAQKLARIAGVLRDARQDAVVLSAPESLCWLLNLRGTDLPFTPFLLGYVIVHADGLIDLFVNPAKITGDVRAHLARDARVNFHAPPSFLPALDRLAGKVVRLDRLSAAWAISDRLAQAGAVAVQADDPCAIPRACKNAVELDGARAAHRRDAVGMIRFLSWLDAAVAADEPLTELSVSDRLEAIRKEINLYRDQSFATISGAGEHGAICHYRATEDSNIPLSSGPVYLLDSGGQYVDGTTDITRTIAVGKVTAEQRRRYTQVLKGHIALAVARFPEGTTGSQLDVLARQFLWADGVDYDHGTGHGVGSYLSVHEGPQRISKAPNTIALRPGMILSNEPGYYKDGEYGIRIENLQAVRPVKPQPDGAERTMLGFETLTLVPIDKRLIDVSLLTADERDWLNAYHQRVAQEIGPQVPPEAQDWLKEATAPL</sequence>
<dbReference type="PANTHER" id="PTHR43763:SF6">
    <property type="entry name" value="XAA-PRO AMINOPEPTIDASE 1"/>
    <property type="match status" value="1"/>
</dbReference>
<feature type="domain" description="Peptidase M24 C-terminal" evidence="6">
    <location>
        <begin position="543"/>
        <end position="602"/>
    </location>
</feature>
<dbReference type="FunFam" id="3.90.230.10:FF:000009">
    <property type="entry name" value="xaa-Pro aminopeptidase 2"/>
    <property type="match status" value="1"/>
</dbReference>
<dbReference type="GO" id="GO:0070006">
    <property type="term" value="F:metalloaminopeptidase activity"/>
    <property type="evidence" value="ECO:0007669"/>
    <property type="project" value="InterPro"/>
</dbReference>
<dbReference type="EC" id="3.4.11.9" evidence="7"/>
<comment type="caution">
    <text evidence="7">The sequence shown here is derived from an EMBL/GenBank/DDBJ whole genome shotgun (WGS) entry which is preliminary data.</text>
</comment>
<dbReference type="RefSeq" id="WP_184264459.1">
    <property type="nucleotide sequence ID" value="NZ_JACIIX010000012.1"/>
</dbReference>
<keyword evidence="7" id="KW-0031">Aminopeptidase</keyword>
<dbReference type="Pfam" id="PF01321">
    <property type="entry name" value="Creatinase_N"/>
    <property type="match status" value="1"/>
</dbReference>
<evidence type="ECO:0000259" key="6">
    <source>
        <dbReference type="Pfam" id="PF16188"/>
    </source>
</evidence>
<feature type="domain" description="Creatinase N-terminal" evidence="5">
    <location>
        <begin position="9"/>
        <end position="142"/>
    </location>
</feature>
<protein>
    <submittedName>
        <fullName evidence="7">Xaa-Pro aminopeptidase</fullName>
        <ecNumber evidence="7">3.4.11.9</ecNumber>
    </submittedName>
</protein>
<dbReference type="GO" id="GO:0005737">
    <property type="term" value="C:cytoplasm"/>
    <property type="evidence" value="ECO:0007669"/>
    <property type="project" value="UniProtKB-ARBA"/>
</dbReference>
<dbReference type="Pfam" id="PF16189">
    <property type="entry name" value="Creatinase_N_2"/>
    <property type="match status" value="1"/>
</dbReference>
<keyword evidence="8" id="KW-1185">Reference proteome</keyword>
<dbReference type="InterPro" id="IPR033740">
    <property type="entry name" value="Pept_M24B"/>
</dbReference>